<dbReference type="Pfam" id="PF00657">
    <property type="entry name" value="Lipase_GDSL"/>
    <property type="match status" value="1"/>
</dbReference>
<evidence type="ECO:0000313" key="3">
    <source>
        <dbReference type="Proteomes" id="UP000070544"/>
    </source>
</evidence>
<dbReference type="InterPro" id="IPR036514">
    <property type="entry name" value="SGNH_hydro_sf"/>
</dbReference>
<dbReference type="OrthoDB" id="57748at2759"/>
<name>A0A139APW7_GONPJ</name>
<proteinExistence type="predicted"/>
<dbReference type="InterPro" id="IPR001087">
    <property type="entry name" value="GDSL"/>
</dbReference>
<dbReference type="Proteomes" id="UP000070544">
    <property type="component" value="Unassembled WGS sequence"/>
</dbReference>
<dbReference type="CDD" id="cd00229">
    <property type="entry name" value="SGNH_hydrolase"/>
    <property type="match status" value="1"/>
</dbReference>
<accession>A0A139APW7</accession>
<reference evidence="2 3" key="1">
    <citation type="journal article" date="2015" name="Genome Biol. Evol.">
        <title>Phylogenomic analyses indicate that early fungi evolved digesting cell walls of algal ancestors of land plants.</title>
        <authorList>
            <person name="Chang Y."/>
            <person name="Wang S."/>
            <person name="Sekimoto S."/>
            <person name="Aerts A.L."/>
            <person name="Choi C."/>
            <person name="Clum A."/>
            <person name="LaButti K.M."/>
            <person name="Lindquist E.A."/>
            <person name="Yee Ngan C."/>
            <person name="Ohm R.A."/>
            <person name="Salamov A.A."/>
            <person name="Grigoriev I.V."/>
            <person name="Spatafora J.W."/>
            <person name="Berbee M.L."/>
        </authorList>
    </citation>
    <scope>NUCLEOTIDE SEQUENCE [LARGE SCALE GENOMIC DNA]</scope>
    <source>
        <strain evidence="2 3">JEL478</strain>
    </source>
</reference>
<dbReference type="EMBL" id="KQ965741">
    <property type="protein sequence ID" value="KXS18768.1"/>
    <property type="molecule type" value="Genomic_DNA"/>
</dbReference>
<organism evidence="2 3">
    <name type="scientific">Gonapodya prolifera (strain JEL478)</name>
    <name type="common">Monoblepharis prolifera</name>
    <dbReference type="NCBI Taxonomy" id="1344416"/>
    <lineage>
        <taxon>Eukaryota</taxon>
        <taxon>Fungi</taxon>
        <taxon>Fungi incertae sedis</taxon>
        <taxon>Chytridiomycota</taxon>
        <taxon>Chytridiomycota incertae sedis</taxon>
        <taxon>Monoblepharidomycetes</taxon>
        <taxon>Monoblepharidales</taxon>
        <taxon>Gonapodyaceae</taxon>
        <taxon>Gonapodya</taxon>
    </lineage>
</organism>
<evidence type="ECO:0000256" key="1">
    <source>
        <dbReference type="SAM" id="Phobius"/>
    </source>
</evidence>
<feature type="transmembrane region" description="Helical" evidence="1">
    <location>
        <begin position="6"/>
        <end position="27"/>
    </location>
</feature>
<gene>
    <name evidence="2" type="ORF">M427DRAFT_53696</name>
</gene>
<dbReference type="AlphaFoldDB" id="A0A139APW7"/>
<dbReference type="Gene3D" id="3.40.50.1110">
    <property type="entry name" value="SGNH hydrolase"/>
    <property type="match status" value="1"/>
</dbReference>
<evidence type="ECO:0000313" key="2">
    <source>
        <dbReference type="EMBL" id="KXS18768.1"/>
    </source>
</evidence>
<keyword evidence="1" id="KW-0812">Transmembrane</keyword>
<keyword evidence="1" id="KW-1133">Transmembrane helix</keyword>
<dbReference type="SUPFAM" id="SSF52266">
    <property type="entry name" value="SGNH hydrolase"/>
    <property type="match status" value="1"/>
</dbReference>
<keyword evidence="1" id="KW-0472">Membrane</keyword>
<protein>
    <submittedName>
        <fullName evidence="2">Uncharacterized protein</fullName>
    </submittedName>
</protein>
<sequence>MANIFAHIYAIISFHIHIFLLTLNRWLTGGLTSFKPLSNDYSHTIILIGDSIAAGVGDRGSLFDIGGLVQYFTSYMRPLAGKKIRQKWTIVNKGVAGSTTREWHPEYRDPQRKENLFQQALESSHGKHAEIAIIMMGRDDERFNQSLHFGNPSTTNTATTSLPPYILPPETFANISTLARAAAHPETSDQSSRPRQVYVCTFPTKFDPLVVGEEGAERNKERCRLINEWLKAGADPNIQTGILLDTHNNFEYKAATYYSARFASVHDVRAGVVLSKKGSKRASRDLFEIVVGGMVKEELRALMGPLSGKPQEN</sequence>
<dbReference type="GO" id="GO:0016788">
    <property type="term" value="F:hydrolase activity, acting on ester bonds"/>
    <property type="evidence" value="ECO:0007669"/>
    <property type="project" value="InterPro"/>
</dbReference>
<keyword evidence="3" id="KW-1185">Reference proteome</keyword>